<comment type="caution">
    <text evidence="1">The sequence shown here is derived from an EMBL/GenBank/DDBJ whole genome shotgun (WGS) entry which is preliminary data.</text>
</comment>
<dbReference type="Proteomes" id="UP000299102">
    <property type="component" value="Unassembled WGS sequence"/>
</dbReference>
<sequence length="68" mass="7755">MEEGSGPPELSLTERNQTVEAAISHPYSENEIFSKKRANVLLEATPKVYRIALIKYGYRERLPSYVNV</sequence>
<gene>
    <name evidence="1" type="ORF">EVAR_23708_1</name>
</gene>
<organism evidence="1 2">
    <name type="scientific">Eumeta variegata</name>
    <name type="common">Bagworm moth</name>
    <name type="synonym">Eumeta japonica</name>
    <dbReference type="NCBI Taxonomy" id="151549"/>
    <lineage>
        <taxon>Eukaryota</taxon>
        <taxon>Metazoa</taxon>
        <taxon>Ecdysozoa</taxon>
        <taxon>Arthropoda</taxon>
        <taxon>Hexapoda</taxon>
        <taxon>Insecta</taxon>
        <taxon>Pterygota</taxon>
        <taxon>Neoptera</taxon>
        <taxon>Endopterygota</taxon>
        <taxon>Lepidoptera</taxon>
        <taxon>Glossata</taxon>
        <taxon>Ditrysia</taxon>
        <taxon>Tineoidea</taxon>
        <taxon>Psychidae</taxon>
        <taxon>Oiketicinae</taxon>
        <taxon>Eumeta</taxon>
    </lineage>
</organism>
<evidence type="ECO:0000313" key="2">
    <source>
        <dbReference type="Proteomes" id="UP000299102"/>
    </source>
</evidence>
<evidence type="ECO:0000313" key="1">
    <source>
        <dbReference type="EMBL" id="GBP37660.1"/>
    </source>
</evidence>
<accession>A0A4C1VGB3</accession>
<dbReference type="AlphaFoldDB" id="A0A4C1VGB3"/>
<keyword evidence="2" id="KW-1185">Reference proteome</keyword>
<protein>
    <submittedName>
        <fullName evidence="1">Uncharacterized protein</fullName>
    </submittedName>
</protein>
<dbReference type="EMBL" id="BGZK01000337">
    <property type="protein sequence ID" value="GBP37660.1"/>
    <property type="molecule type" value="Genomic_DNA"/>
</dbReference>
<name>A0A4C1VGB3_EUMVA</name>
<reference evidence="1 2" key="1">
    <citation type="journal article" date="2019" name="Commun. Biol.">
        <title>The bagworm genome reveals a unique fibroin gene that provides high tensile strength.</title>
        <authorList>
            <person name="Kono N."/>
            <person name="Nakamura H."/>
            <person name="Ohtoshi R."/>
            <person name="Tomita M."/>
            <person name="Numata K."/>
            <person name="Arakawa K."/>
        </authorList>
    </citation>
    <scope>NUCLEOTIDE SEQUENCE [LARGE SCALE GENOMIC DNA]</scope>
</reference>
<proteinExistence type="predicted"/>